<reference evidence="4 5" key="1">
    <citation type="submission" date="2024-02" db="EMBL/GenBank/DDBJ databases">
        <title>New especies of Spiribacter isolated from saline water.</title>
        <authorList>
            <person name="Leon M.J."/>
            <person name="De La Haba R."/>
            <person name="Sanchez-Porro C."/>
            <person name="Ventosa A."/>
        </authorList>
    </citation>
    <scope>NUCLEOTIDE SEQUENCE [LARGE SCALE GENOMIC DNA]</scope>
    <source>
        <strain evidence="5">ag22IC6-390</strain>
    </source>
</reference>
<dbReference type="SUPFAM" id="SSF53092">
    <property type="entry name" value="Creatinase/prolidase N-terminal domain"/>
    <property type="match status" value="1"/>
</dbReference>
<evidence type="ECO:0000259" key="2">
    <source>
        <dbReference type="Pfam" id="PF00557"/>
    </source>
</evidence>
<evidence type="ECO:0000313" key="5">
    <source>
        <dbReference type="Proteomes" id="UP001556709"/>
    </source>
</evidence>
<dbReference type="RefSeq" id="WP_367958990.1">
    <property type="nucleotide sequence ID" value="NZ_JBAKFK010000002.1"/>
</dbReference>
<accession>A0ABV3TDM9</accession>
<dbReference type="Pfam" id="PF00557">
    <property type="entry name" value="Peptidase_M24"/>
    <property type="match status" value="1"/>
</dbReference>
<dbReference type="InterPro" id="IPR050659">
    <property type="entry name" value="Peptidase_M24B"/>
</dbReference>
<keyword evidence="5" id="KW-1185">Reference proteome</keyword>
<name>A0ABV3TDM9_9GAMM</name>
<feature type="compositionally biased region" description="Low complexity" evidence="1">
    <location>
        <begin position="93"/>
        <end position="105"/>
    </location>
</feature>
<feature type="domain" description="Peptidase M24" evidence="2">
    <location>
        <begin position="225"/>
        <end position="432"/>
    </location>
</feature>
<dbReference type="Gene3D" id="3.90.230.10">
    <property type="entry name" value="Creatinase/methionine aminopeptidase superfamily"/>
    <property type="match status" value="1"/>
</dbReference>
<dbReference type="EMBL" id="JBAKFM010000002">
    <property type="protein sequence ID" value="MEX0468796.1"/>
    <property type="molecule type" value="Genomic_DNA"/>
</dbReference>
<dbReference type="InterPro" id="IPR000587">
    <property type="entry name" value="Creatinase_N"/>
</dbReference>
<dbReference type="Proteomes" id="UP001556709">
    <property type="component" value="Unassembled WGS sequence"/>
</dbReference>
<evidence type="ECO:0000259" key="3">
    <source>
        <dbReference type="Pfam" id="PF01321"/>
    </source>
</evidence>
<feature type="region of interest" description="Disordered" evidence="1">
    <location>
        <begin position="82"/>
        <end position="109"/>
    </location>
</feature>
<organism evidence="4 5">
    <name type="scientific">Spiribacter pallidus</name>
    <dbReference type="NCBI Taxonomy" id="1987936"/>
    <lineage>
        <taxon>Bacteria</taxon>
        <taxon>Pseudomonadati</taxon>
        <taxon>Pseudomonadota</taxon>
        <taxon>Gammaproteobacteria</taxon>
        <taxon>Chromatiales</taxon>
        <taxon>Ectothiorhodospiraceae</taxon>
        <taxon>Spiribacter</taxon>
    </lineage>
</organism>
<dbReference type="Pfam" id="PF01321">
    <property type="entry name" value="Creatinase_N"/>
    <property type="match status" value="1"/>
</dbReference>
<feature type="domain" description="Creatinase N-terminal" evidence="3">
    <location>
        <begin position="29"/>
        <end position="74"/>
    </location>
</feature>
<sequence>MDFHTYRDALAERIGRLPLPFEDAEYARRRSAVAAAMAARGLDGLLVTDAADICYLTGYNTFEVSVHTALFLTGGGGSDAGDGGDGDGGAGAEGSADNARANNSADKGEGRAILQVPSIETGPAVTTARVDDVFGYRWEEADGAVGQMQAIIRDLGLGGSSGPGAGVSGSGAGASPRIGTDNWGPALRSGFRDGLAAVMPGVTLVDASGLVDGAKIVKSEAEIAMLRQSARITEAGIAAAEALIAPGVGDQQLAASGSAAMLAAGGEFMSLQPIVTTGWRSSVIHCNHQRHEVAEDELVFLEFGAAYHRYTAPVMRSRVAGQPTDEMRRVAGVIRDIYEALIEHMRPGVTMDAAAAAADQALAPVADRAFFSGVYGYTVGIQFPPSWVEGSGFIARGIEREFVENMVFHLPLMLRIPGVWGIGMSNTVRVTADGGEAITNNDLALAGAAG</sequence>
<dbReference type="PANTHER" id="PTHR46112:SF2">
    <property type="entry name" value="XAA-PRO AMINOPEPTIDASE P-RELATED"/>
    <property type="match status" value="1"/>
</dbReference>
<dbReference type="SUPFAM" id="SSF55920">
    <property type="entry name" value="Creatinase/aminopeptidase"/>
    <property type="match status" value="1"/>
</dbReference>
<dbReference type="PANTHER" id="PTHR46112">
    <property type="entry name" value="AMINOPEPTIDASE"/>
    <property type="match status" value="1"/>
</dbReference>
<evidence type="ECO:0000256" key="1">
    <source>
        <dbReference type="SAM" id="MobiDB-lite"/>
    </source>
</evidence>
<dbReference type="InterPro" id="IPR029149">
    <property type="entry name" value="Creatin/AminoP/Spt16_N"/>
</dbReference>
<evidence type="ECO:0000313" key="4">
    <source>
        <dbReference type="EMBL" id="MEX0468796.1"/>
    </source>
</evidence>
<dbReference type="CDD" id="cd01066">
    <property type="entry name" value="APP_MetAP"/>
    <property type="match status" value="1"/>
</dbReference>
<gene>
    <name evidence="4" type="ORF">V6X73_03500</name>
</gene>
<dbReference type="InterPro" id="IPR036005">
    <property type="entry name" value="Creatinase/aminopeptidase-like"/>
</dbReference>
<protein>
    <submittedName>
        <fullName evidence="4">Xaa-Pro peptidase family protein</fullName>
    </submittedName>
</protein>
<comment type="caution">
    <text evidence="4">The sequence shown here is derived from an EMBL/GenBank/DDBJ whole genome shotgun (WGS) entry which is preliminary data.</text>
</comment>
<dbReference type="Gene3D" id="3.40.350.10">
    <property type="entry name" value="Creatinase/prolidase N-terminal domain"/>
    <property type="match status" value="1"/>
</dbReference>
<dbReference type="InterPro" id="IPR000994">
    <property type="entry name" value="Pept_M24"/>
</dbReference>
<proteinExistence type="predicted"/>
<feature type="compositionally biased region" description="Gly residues" evidence="1">
    <location>
        <begin position="82"/>
        <end position="92"/>
    </location>
</feature>